<organism evidence="1 2">
    <name type="scientific">Terracoccus luteus</name>
    <dbReference type="NCBI Taxonomy" id="53356"/>
    <lineage>
        <taxon>Bacteria</taxon>
        <taxon>Bacillati</taxon>
        <taxon>Actinomycetota</taxon>
        <taxon>Actinomycetes</taxon>
        <taxon>Micrococcales</taxon>
        <taxon>Intrasporangiaceae</taxon>
        <taxon>Terracoccus</taxon>
    </lineage>
</organism>
<reference evidence="1 2" key="1">
    <citation type="submission" date="2020-08" db="EMBL/GenBank/DDBJ databases">
        <title>Genomic Encyclopedia of Type Strains, Phase IV (KMG-V): Genome sequencing to study the core and pangenomes of soil and plant-associated prokaryotes.</title>
        <authorList>
            <person name="Whitman W."/>
        </authorList>
    </citation>
    <scope>NUCLEOTIDE SEQUENCE [LARGE SCALE GENOMIC DNA]</scope>
    <source>
        <strain evidence="1 2">B3ACCR2</strain>
    </source>
</reference>
<comment type="caution">
    <text evidence="1">The sequence shown here is derived from an EMBL/GenBank/DDBJ whole genome shotgun (WGS) entry which is preliminary data.</text>
</comment>
<evidence type="ECO:0000313" key="1">
    <source>
        <dbReference type="EMBL" id="MBB2985047.1"/>
    </source>
</evidence>
<sequence>MTDRIALAARNNALWVDTVCRTHGLRGAIDDLAWSAPSRTPPYYPDAVTLSPDADEHEVLARIDGSDGASVKDSWDRLDLAADDFARLATGQWLWHAGPADGAGAGVASAAAPAWRWRRLTQRSDVTPWATAWAAEPDAAGILRPSLVEQPGVLVLAAVEGGTGSTHDADDTDAAGRVVAGAVLFASGEGDEKVVGVGNVFAVDDDVHRTYREVTAFARGLVGDVPLVGWEAGPGLEAALAAGYEAVGRLSVWVR</sequence>
<accession>A0A839PNG5</accession>
<gene>
    <name evidence="1" type="ORF">FHW14_000187</name>
</gene>
<protein>
    <recommendedName>
        <fullName evidence="3">GNAT acetyltransferase-like protein</fullName>
    </recommendedName>
</protein>
<evidence type="ECO:0000313" key="2">
    <source>
        <dbReference type="Proteomes" id="UP000590811"/>
    </source>
</evidence>
<dbReference type="RefSeq" id="WP_184507169.1">
    <property type="nucleotide sequence ID" value="NZ_JACHVT010000001.1"/>
</dbReference>
<dbReference type="AlphaFoldDB" id="A0A839PNG5"/>
<name>A0A839PNG5_9MICO</name>
<proteinExistence type="predicted"/>
<dbReference type="Proteomes" id="UP000590811">
    <property type="component" value="Unassembled WGS sequence"/>
</dbReference>
<dbReference type="EMBL" id="JACHVT010000001">
    <property type="protein sequence ID" value="MBB2985047.1"/>
    <property type="molecule type" value="Genomic_DNA"/>
</dbReference>
<evidence type="ECO:0008006" key="3">
    <source>
        <dbReference type="Google" id="ProtNLM"/>
    </source>
</evidence>